<dbReference type="Ensembl" id="ENSSCAT00000003204.1">
    <property type="protein sequence ID" value="ENSSCAP00000002710.1"/>
    <property type="gene ID" value="ENSSCAG00000002356.1"/>
</dbReference>
<evidence type="ECO:0000313" key="1">
    <source>
        <dbReference type="Ensembl" id="ENSSCAP00000002710.1"/>
    </source>
</evidence>
<sequence>MMLFYLFEISDSKIIPGHKAEENPALCDSASSVCSRRSLTHLPHMSPASEGRQWGPAIVLQLLRILFFFPARKELSFVW</sequence>
<protein>
    <submittedName>
        <fullName evidence="1">Uncharacterized protein</fullName>
    </submittedName>
</protein>
<name>A0A8C9MFK1_SERCA</name>
<evidence type="ECO:0000313" key="2">
    <source>
        <dbReference type="Proteomes" id="UP000694409"/>
    </source>
</evidence>
<reference evidence="1" key="2">
    <citation type="submission" date="2025-09" db="UniProtKB">
        <authorList>
            <consortium name="Ensembl"/>
        </authorList>
    </citation>
    <scope>IDENTIFICATION</scope>
</reference>
<keyword evidence="2" id="KW-1185">Reference proteome</keyword>
<accession>A0A8C9MFK1</accession>
<proteinExistence type="predicted"/>
<reference evidence="1" key="1">
    <citation type="submission" date="2025-08" db="UniProtKB">
        <authorList>
            <consortium name="Ensembl"/>
        </authorList>
    </citation>
    <scope>IDENTIFICATION</scope>
</reference>
<dbReference type="Proteomes" id="UP000694409">
    <property type="component" value="Unassembled WGS sequence"/>
</dbReference>
<organism evidence="1 2">
    <name type="scientific">Serinus canaria</name>
    <name type="common">Island canary</name>
    <name type="synonym">Fringilla canaria</name>
    <dbReference type="NCBI Taxonomy" id="9135"/>
    <lineage>
        <taxon>Eukaryota</taxon>
        <taxon>Metazoa</taxon>
        <taxon>Chordata</taxon>
        <taxon>Craniata</taxon>
        <taxon>Vertebrata</taxon>
        <taxon>Euteleostomi</taxon>
        <taxon>Archelosauria</taxon>
        <taxon>Archosauria</taxon>
        <taxon>Dinosauria</taxon>
        <taxon>Saurischia</taxon>
        <taxon>Theropoda</taxon>
        <taxon>Coelurosauria</taxon>
        <taxon>Aves</taxon>
        <taxon>Neognathae</taxon>
        <taxon>Neoaves</taxon>
        <taxon>Telluraves</taxon>
        <taxon>Australaves</taxon>
        <taxon>Passeriformes</taxon>
        <taxon>Passeroidea</taxon>
        <taxon>Fringillidae</taxon>
        <taxon>Carduelinae</taxon>
        <taxon>Serinus</taxon>
    </lineage>
</organism>
<dbReference type="AlphaFoldDB" id="A0A8C9MFK1"/>